<dbReference type="PANTHER" id="PTHR30032">
    <property type="entry name" value="N-ACETYLMURAMOYL-L-ALANINE AMIDASE-RELATED"/>
    <property type="match status" value="1"/>
</dbReference>
<name>A0A2U3LK75_9FIRM</name>
<feature type="signal peptide" evidence="2">
    <location>
        <begin position="1"/>
        <end position="30"/>
    </location>
</feature>
<proteinExistence type="predicted"/>
<accession>A0A2U3LK75</accession>
<feature type="compositionally biased region" description="Low complexity" evidence="1">
    <location>
        <begin position="346"/>
        <end position="372"/>
    </location>
</feature>
<feature type="compositionally biased region" description="Low complexity" evidence="1">
    <location>
        <begin position="381"/>
        <end position="390"/>
    </location>
</feature>
<evidence type="ECO:0000256" key="2">
    <source>
        <dbReference type="SAM" id="SignalP"/>
    </source>
</evidence>
<keyword evidence="2" id="KW-0732">Signal</keyword>
<dbReference type="OrthoDB" id="3268939at2"/>
<dbReference type="Gene3D" id="3.40.50.12090">
    <property type="match status" value="2"/>
</dbReference>
<evidence type="ECO:0008006" key="5">
    <source>
        <dbReference type="Google" id="ProtNLM"/>
    </source>
</evidence>
<dbReference type="InterPro" id="IPR007253">
    <property type="entry name" value="Cell_wall-bd_2"/>
</dbReference>
<dbReference type="PANTHER" id="PTHR30032:SF8">
    <property type="entry name" value="GERMINATION-SPECIFIC N-ACETYLMURAMOYL-L-ALANINE AMIDASE"/>
    <property type="match status" value="1"/>
</dbReference>
<evidence type="ECO:0000313" key="4">
    <source>
        <dbReference type="Proteomes" id="UP000238916"/>
    </source>
</evidence>
<dbReference type="Pfam" id="PF04122">
    <property type="entry name" value="CW_binding_2"/>
    <property type="match status" value="3"/>
</dbReference>
<dbReference type="EMBL" id="OMOF01000515">
    <property type="protein sequence ID" value="SPF52226.1"/>
    <property type="molecule type" value="Genomic_DNA"/>
</dbReference>
<organism evidence="3 4">
    <name type="scientific">Candidatus Desulfosporosinus infrequens</name>
    <dbReference type="NCBI Taxonomy" id="2043169"/>
    <lineage>
        <taxon>Bacteria</taxon>
        <taxon>Bacillati</taxon>
        <taxon>Bacillota</taxon>
        <taxon>Clostridia</taxon>
        <taxon>Eubacteriales</taxon>
        <taxon>Desulfitobacteriaceae</taxon>
        <taxon>Desulfosporosinus</taxon>
    </lineage>
</organism>
<dbReference type="Proteomes" id="UP000238916">
    <property type="component" value="Unassembled WGS sequence"/>
</dbReference>
<feature type="region of interest" description="Disordered" evidence="1">
    <location>
        <begin position="342"/>
        <end position="392"/>
    </location>
</feature>
<feature type="chain" id="PRO_5015738353" description="Cell wall-binding protein" evidence="2">
    <location>
        <begin position="31"/>
        <end position="573"/>
    </location>
</feature>
<evidence type="ECO:0000313" key="3">
    <source>
        <dbReference type="EMBL" id="SPF52226.1"/>
    </source>
</evidence>
<evidence type="ECO:0000256" key="1">
    <source>
        <dbReference type="SAM" id="MobiDB-lite"/>
    </source>
</evidence>
<sequence>MHKNKHFFLSVGVALGLVLSQFMAPMAAVADTGTSTVPLRLAGSDRYQTAAQIAEYGWRSTADNAVLAVGTDDHLVDALTAAPLAKAKSAPILLTQGDTLNPSTAAELQRLKVKTVYLVTGLGVVSQNVLDSLANMNIKVVNLGGSDRFSTALNIAGQLGAPSKVALVTAWTNADALSTAPVAAAEGMPILLTDKDSLSPEVANYLTTNKATIQKTYVIGGTEVISDAVASQMPNSVRLAGTDRYGTNLAVIQQFGTLLKPQYTFAASGDDAHLVDALTGAPLAALSNSLILLTGDSAFTDTAQQLTGLGLSTNIIGLGGSGSIPDNVLQTIENVLQTIENTIPAPSTGNNSTSGTPASGGTTPPSSGTTPSRGGGGGGNYTPPSSSTTTETLMVSNPATTGFTVTLNPALAGLTASNFTLLDSSSQPVTITGATTSDSGASYAISSALSAGQTYTVTATKTGCNFGTAQMSVTGVTSATGTWNLVQGVMTSDLTINVSGLSEATQYEVWGNGMAISEKINISGANNYLRAWPTAFENMSLLTIKLFNAAGDQVGQATLSGTTTNGSGSGTLN</sequence>
<gene>
    <name evidence="3" type="ORF">SBF1_5620004</name>
</gene>
<reference evidence="4" key="1">
    <citation type="submission" date="2018-02" db="EMBL/GenBank/DDBJ databases">
        <authorList>
            <person name="Hausmann B."/>
        </authorList>
    </citation>
    <scope>NUCLEOTIDE SEQUENCE [LARGE SCALE GENOMIC DNA]</scope>
    <source>
        <strain evidence="4">Peat soil MAG SbF1</strain>
    </source>
</reference>
<dbReference type="InterPro" id="IPR051922">
    <property type="entry name" value="Bact_Sporulation_Assoc"/>
</dbReference>
<dbReference type="AlphaFoldDB" id="A0A2U3LK75"/>
<protein>
    <recommendedName>
        <fullName evidence="5">Cell wall-binding protein</fullName>
    </recommendedName>
</protein>